<dbReference type="EMBL" id="WPIN01000023">
    <property type="protein sequence ID" value="MVM35520.1"/>
    <property type="molecule type" value="Genomic_DNA"/>
</dbReference>
<name>A0A7K1SNZ2_9BACT</name>
<dbReference type="PROSITE" id="PS50110">
    <property type="entry name" value="RESPONSE_REGULATORY"/>
    <property type="match status" value="1"/>
</dbReference>
<dbReference type="GO" id="GO:0000160">
    <property type="term" value="P:phosphorelay signal transduction system"/>
    <property type="evidence" value="ECO:0007669"/>
    <property type="project" value="InterPro"/>
</dbReference>
<keyword evidence="4" id="KW-1185">Reference proteome</keyword>
<evidence type="ECO:0000313" key="3">
    <source>
        <dbReference type="EMBL" id="MVM35520.1"/>
    </source>
</evidence>
<evidence type="ECO:0000259" key="2">
    <source>
        <dbReference type="PROSITE" id="PS50110"/>
    </source>
</evidence>
<dbReference type="PANTHER" id="PTHR44520">
    <property type="entry name" value="RESPONSE REGULATOR RCP1-RELATED"/>
    <property type="match status" value="1"/>
</dbReference>
<feature type="modified residue" description="4-aspartylphosphate" evidence="1">
    <location>
        <position position="68"/>
    </location>
</feature>
<comment type="caution">
    <text evidence="3">The sequence shown here is derived from an EMBL/GenBank/DDBJ whole genome shotgun (WGS) entry which is preliminary data.</text>
</comment>
<reference evidence="3 4" key="1">
    <citation type="submission" date="2019-12" db="EMBL/GenBank/DDBJ databases">
        <title>Spirosoma sp. HMF4905 genome sequencing and assembly.</title>
        <authorList>
            <person name="Kang H."/>
            <person name="Cha I."/>
            <person name="Kim H."/>
            <person name="Joh K."/>
        </authorList>
    </citation>
    <scope>NUCLEOTIDE SEQUENCE [LARGE SCALE GENOMIC DNA]</scope>
    <source>
        <strain evidence="3 4">HMF4905</strain>
    </source>
</reference>
<gene>
    <name evidence="3" type="ORF">GO755_36200</name>
</gene>
<dbReference type="InterPro" id="IPR052893">
    <property type="entry name" value="TCS_response_regulator"/>
</dbReference>
<evidence type="ECO:0000313" key="4">
    <source>
        <dbReference type="Proteomes" id="UP000436006"/>
    </source>
</evidence>
<protein>
    <submittedName>
        <fullName evidence="3">Response regulator</fullName>
    </submittedName>
</protein>
<dbReference type="SUPFAM" id="SSF52172">
    <property type="entry name" value="CheY-like"/>
    <property type="match status" value="1"/>
</dbReference>
<accession>A0A7K1SNZ2</accession>
<dbReference type="InterPro" id="IPR001789">
    <property type="entry name" value="Sig_transdc_resp-reg_receiver"/>
</dbReference>
<organism evidence="3 4">
    <name type="scientific">Spirosoma arboris</name>
    <dbReference type="NCBI Taxonomy" id="2682092"/>
    <lineage>
        <taxon>Bacteria</taxon>
        <taxon>Pseudomonadati</taxon>
        <taxon>Bacteroidota</taxon>
        <taxon>Cytophagia</taxon>
        <taxon>Cytophagales</taxon>
        <taxon>Cytophagaceae</taxon>
        <taxon>Spirosoma</taxon>
    </lineage>
</organism>
<keyword evidence="1" id="KW-0597">Phosphoprotein</keyword>
<dbReference type="AlphaFoldDB" id="A0A7K1SNZ2"/>
<dbReference type="Gene3D" id="3.40.50.2300">
    <property type="match status" value="1"/>
</dbReference>
<dbReference type="InterPro" id="IPR011006">
    <property type="entry name" value="CheY-like_superfamily"/>
</dbReference>
<proteinExistence type="predicted"/>
<feature type="domain" description="Response regulatory" evidence="2">
    <location>
        <begin position="11"/>
        <end position="136"/>
    </location>
</feature>
<dbReference type="Proteomes" id="UP000436006">
    <property type="component" value="Unassembled WGS sequence"/>
</dbReference>
<dbReference type="RefSeq" id="WP_157590317.1">
    <property type="nucleotide sequence ID" value="NZ_WPIN01000023.1"/>
</dbReference>
<dbReference type="Pfam" id="PF00072">
    <property type="entry name" value="Response_reg"/>
    <property type="match status" value="1"/>
</dbReference>
<evidence type="ECO:0000256" key="1">
    <source>
        <dbReference type="PROSITE-ProRule" id="PRU00169"/>
    </source>
</evidence>
<sequence length="149" mass="17235">MYTSPNYRQASILVIDDNADHWLIMQQALNAFIPQLKTIWTTGAEGTFDYLDQCVEVGKQIPKLILLDLYLPTRQEGKQLLQQLKANVHYRNTPVVVLSHSSQRDDIYEMYDLGGSSYMVKPLALDEWLPLFEALKIYWWDTTTLPLPS</sequence>
<dbReference type="SMART" id="SM00448">
    <property type="entry name" value="REC"/>
    <property type="match status" value="1"/>
</dbReference>